<feature type="transmembrane region" description="Helical" evidence="12">
    <location>
        <begin position="373"/>
        <end position="390"/>
    </location>
</feature>
<evidence type="ECO:0000256" key="6">
    <source>
        <dbReference type="ARBA" id="ARBA00022692"/>
    </source>
</evidence>
<comment type="pathway">
    <text evidence="2">Protein modification; protein glycosylation.</text>
</comment>
<dbReference type="GO" id="GO:0016798">
    <property type="term" value="F:hydrolase activity, acting on glycosyl bonds"/>
    <property type="evidence" value="ECO:0007669"/>
    <property type="project" value="UniProtKB-KW"/>
</dbReference>
<evidence type="ECO:0000256" key="13">
    <source>
        <dbReference type="SAM" id="SignalP"/>
    </source>
</evidence>
<evidence type="ECO:0000256" key="9">
    <source>
        <dbReference type="ARBA" id="ARBA00023295"/>
    </source>
</evidence>
<dbReference type="PANTHER" id="PTHR10050">
    <property type="entry name" value="DOLICHYL-PHOSPHATE-MANNOSE--PROTEIN MANNOSYLTRANSFERASE"/>
    <property type="match status" value="1"/>
</dbReference>
<dbReference type="GO" id="GO:0006493">
    <property type="term" value="P:protein O-linked glycosylation"/>
    <property type="evidence" value="ECO:0007669"/>
    <property type="project" value="InterPro"/>
</dbReference>
<feature type="transmembrane region" description="Helical" evidence="12">
    <location>
        <begin position="209"/>
        <end position="228"/>
    </location>
</feature>
<dbReference type="GO" id="GO:0016020">
    <property type="term" value="C:membrane"/>
    <property type="evidence" value="ECO:0007669"/>
    <property type="project" value="InterPro"/>
</dbReference>
<keyword evidence="4" id="KW-0328">Glycosyltransferase</keyword>
<dbReference type="PROSITE" id="PS50022">
    <property type="entry name" value="FA58C_3"/>
    <property type="match status" value="1"/>
</dbReference>
<comment type="similarity">
    <text evidence="3">Belongs to the glycosyltransferase 39 family.</text>
</comment>
<organism evidence="15 16">
    <name type="scientific">Candidatus Avichristensenella intestinipullorum</name>
    <dbReference type="NCBI Taxonomy" id="2840693"/>
    <lineage>
        <taxon>Bacteria</taxon>
        <taxon>Bacillati</taxon>
        <taxon>Bacillota</taxon>
        <taxon>Clostridia</taxon>
        <taxon>Candidatus Avichristensenella</taxon>
    </lineage>
</organism>
<evidence type="ECO:0000256" key="10">
    <source>
        <dbReference type="ARBA" id="ARBA00093617"/>
    </source>
</evidence>
<evidence type="ECO:0000256" key="12">
    <source>
        <dbReference type="SAM" id="Phobius"/>
    </source>
</evidence>
<feature type="transmembrane region" description="Helical" evidence="12">
    <location>
        <begin position="674"/>
        <end position="692"/>
    </location>
</feature>
<dbReference type="GO" id="GO:0012505">
    <property type="term" value="C:endomembrane system"/>
    <property type="evidence" value="ECO:0007669"/>
    <property type="project" value="UniProtKB-SubCell"/>
</dbReference>
<dbReference type="Pfam" id="PF02366">
    <property type="entry name" value="PMT"/>
    <property type="match status" value="1"/>
</dbReference>
<feature type="transmembrane region" description="Helical" evidence="12">
    <location>
        <begin position="953"/>
        <end position="972"/>
    </location>
</feature>
<accession>A0A9D0YXT7</accession>
<keyword evidence="6 12" id="KW-0812">Transmembrane</keyword>
<evidence type="ECO:0000313" key="16">
    <source>
        <dbReference type="Proteomes" id="UP000886819"/>
    </source>
</evidence>
<evidence type="ECO:0000256" key="1">
    <source>
        <dbReference type="ARBA" id="ARBA00004127"/>
    </source>
</evidence>
<proteinExistence type="inferred from homology"/>
<dbReference type="SUPFAM" id="SSF49785">
    <property type="entry name" value="Galactose-binding domain-like"/>
    <property type="match status" value="1"/>
</dbReference>
<reference evidence="15" key="1">
    <citation type="submission" date="2020-10" db="EMBL/GenBank/DDBJ databases">
        <authorList>
            <person name="Gilroy R."/>
        </authorList>
    </citation>
    <scope>NUCLEOTIDE SEQUENCE</scope>
    <source>
        <strain evidence="15">ChiHile30-977</strain>
    </source>
</reference>
<evidence type="ECO:0000313" key="15">
    <source>
        <dbReference type="EMBL" id="HIQ63908.1"/>
    </source>
</evidence>
<feature type="transmembrane region" description="Helical" evidence="12">
    <location>
        <begin position="325"/>
        <end position="342"/>
    </location>
</feature>
<evidence type="ECO:0000256" key="5">
    <source>
        <dbReference type="ARBA" id="ARBA00022679"/>
    </source>
</evidence>
<dbReference type="InterPro" id="IPR008979">
    <property type="entry name" value="Galactose-bd-like_sf"/>
</dbReference>
<comment type="subcellular location">
    <subcellularLocation>
        <location evidence="1">Endomembrane system</location>
        <topology evidence="1">Multi-pass membrane protein</topology>
    </subcellularLocation>
</comment>
<sequence length="1280" mass="143467">MRRILLCLFCGILLLAPCARAEDNLLINPGFEQTHDGWPLGWEQDMWLFDTGASYLELAAPGRESDWCVLVENVVSNDARFVQSAEVLPETVYRLSGYIKVDSVGPDGAGANISVLSSYESFPMVYDTQGQWRYVECYIRTAEGQEQLSIAVRLGGYSADNIGKAWFDDIALTPVDAVPEDAAVIQLTDYTRYAGQQTVSDADTDSSSLGLLAGIGGFLAVLAVLYFARRARLPWPRAALAGLLAVAAALRLYLMATQAGYATDMQCFYAWAQRMAAVGPGEFYADDYFCDYLPGYLYLLWPIGGLMNLLGVVEMNATARVLVKLMPMLADLGIVVLLWRMAQKPLQAMGALLVAALYAFSPAVLIDSAVWGQVDSLLALGLVATVALVQRKNWRAALPVFALTFLCKPQALLAAPVGVAALAADILREKTPSARRKIIAHAAQGLGIAVAGMVLLLLPFVWGKPVTWTFEKILETLSSYPYATLNTANLYYLLGANWVGLEASFLGISYGTFGTVMMVLCVAGVLVLYWTRRDAPEALPLCGALLYTALYLLGVKMHERYLYPALALWLVAFLRRRDARLLVLFAGFSMTFFVNCALVLRDTHLALGFGVPGCVLAVCNLLLLALAIWTAVDRRTCELPAPSAGEHAAARAQARVDEVLCQTPPLPRMRKRDWAVMLSLTLVYTAIAYIGLGSTSAPQTYWISTGTDEQITFDLGETRDFSLIFYQGVLRSDFAVQVELSDDGTTWSPLPEYTALEGNCFRWKYYPTAHYDTTTGAFLSWLDTPGTYSARYVRLRVNYPGYMLMELGFLDAQGEVIPALVSQWTGAREGSSYTPEALVDEQDTVVSEPSYYNGTYFDEIYHARTGYEHANGLLTYEWTHPPLGKIFIMWGIELFGMTPFGWRFFGTLMGVLMVPAMYLLGKLFFRKTRYAFLTAFVMAFDMMHLTQTRIATIDSYAVLFILLMYLCMFRFLQMNLFRDRWRAWVPLALSGVFMGLGCASKWICMYAGVGLAVLFFWSMARHLLQWTACRNAGGEAAQKVRDYPKLLLGTLAVCVVCFLAIPFAIYYFSYIPHFAYEGGLTWERFWNTQVNMFNYHATLADNHAFQSPWYEWPLMLKPMYYYNGSPFVGEGNVATIMCMGNPAVWWTGFATMLYLLWRWLRPHVRGEAVRDHRPAMLLLAFLAQFLPWVLVPRSMFIYHYFGSLPFVMLSIVYAAQRVDARLGKRALPVWIGYMAVTVLLFIGFYPIGTGTEIPRAWADAMNWFSNLYLPGWQYRGWLYY</sequence>
<comment type="caution">
    <text evidence="15">The sequence shown here is derived from an EMBL/GenBank/DDBJ whole genome shotgun (WGS) entry which is preliminary data.</text>
</comment>
<dbReference type="InterPro" id="IPR000421">
    <property type="entry name" value="FA58C"/>
</dbReference>
<feature type="transmembrane region" description="Helical" evidence="12">
    <location>
        <begin position="582"/>
        <end position="600"/>
    </location>
</feature>
<keyword evidence="9" id="KW-0378">Hydrolase</keyword>
<dbReference type="EMBL" id="DVFI01000138">
    <property type="protein sequence ID" value="HIQ63908.1"/>
    <property type="molecule type" value="Genomic_DNA"/>
</dbReference>
<evidence type="ECO:0000256" key="11">
    <source>
        <dbReference type="ARBA" id="ARBA00093644"/>
    </source>
</evidence>
<feature type="transmembrane region" description="Helical" evidence="12">
    <location>
        <begin position="606"/>
        <end position="629"/>
    </location>
</feature>
<dbReference type="InterPro" id="IPR027005">
    <property type="entry name" value="PMT-like"/>
</dbReference>
<dbReference type="Proteomes" id="UP000886819">
    <property type="component" value="Unassembled WGS sequence"/>
</dbReference>
<evidence type="ECO:0000256" key="8">
    <source>
        <dbReference type="ARBA" id="ARBA00023136"/>
    </source>
</evidence>
<evidence type="ECO:0000256" key="7">
    <source>
        <dbReference type="ARBA" id="ARBA00022989"/>
    </source>
</evidence>
<feature type="transmembrane region" description="Helical" evidence="12">
    <location>
        <begin position="984"/>
        <end position="1003"/>
    </location>
</feature>
<feature type="transmembrane region" description="Helical" evidence="12">
    <location>
        <begin position="1046"/>
        <end position="1068"/>
    </location>
</feature>
<keyword evidence="9" id="KW-0326">Glycosidase</keyword>
<feature type="signal peptide" evidence="13">
    <location>
        <begin position="1"/>
        <end position="21"/>
    </location>
</feature>
<dbReference type="AlphaFoldDB" id="A0A9D0YXT7"/>
<keyword evidence="7 12" id="KW-1133">Transmembrane helix</keyword>
<dbReference type="InterPro" id="IPR032421">
    <property type="entry name" value="PMT_4TMC"/>
</dbReference>
<evidence type="ECO:0000256" key="4">
    <source>
        <dbReference type="ARBA" id="ARBA00022676"/>
    </source>
</evidence>
<feature type="domain" description="F5/8 type C" evidence="14">
    <location>
        <begin position="661"/>
        <end position="815"/>
    </location>
</feature>
<gene>
    <name evidence="15" type="ORF">IAA66_10090</name>
</gene>
<evidence type="ECO:0000256" key="3">
    <source>
        <dbReference type="ARBA" id="ARBA00007222"/>
    </source>
</evidence>
<feature type="transmembrane region" description="Helical" evidence="12">
    <location>
        <begin position="538"/>
        <end position="554"/>
    </location>
</feature>
<evidence type="ECO:0000256" key="2">
    <source>
        <dbReference type="ARBA" id="ARBA00004922"/>
    </source>
</evidence>
<feature type="transmembrane region" description="Helical" evidence="12">
    <location>
        <begin position="1172"/>
        <end position="1191"/>
    </location>
</feature>
<feature type="transmembrane region" description="Helical" evidence="12">
    <location>
        <begin position="235"/>
        <end position="254"/>
    </location>
</feature>
<dbReference type="Pfam" id="PF16192">
    <property type="entry name" value="PMT_4TMC"/>
    <property type="match status" value="1"/>
</dbReference>
<dbReference type="InterPro" id="IPR003342">
    <property type="entry name" value="ArnT-like_N"/>
</dbReference>
<dbReference type="GO" id="GO:0000030">
    <property type="term" value="F:mannosyltransferase activity"/>
    <property type="evidence" value="ECO:0007669"/>
    <property type="project" value="InterPro"/>
</dbReference>
<feature type="chain" id="PRO_5038998642" description="Polyprenol-phosphate-mannose--protein mannosyltransferase" evidence="13">
    <location>
        <begin position="22"/>
        <end position="1280"/>
    </location>
</feature>
<evidence type="ECO:0000259" key="14">
    <source>
        <dbReference type="PROSITE" id="PS50022"/>
    </source>
</evidence>
<feature type="transmembrane region" description="Helical" evidence="12">
    <location>
        <begin position="1197"/>
        <end position="1215"/>
    </location>
</feature>
<feature type="transmembrane region" description="Helical" evidence="12">
    <location>
        <begin position="900"/>
        <end position="921"/>
    </location>
</feature>
<feature type="transmembrane region" description="Helical" evidence="12">
    <location>
        <begin position="439"/>
        <end position="462"/>
    </location>
</feature>
<keyword evidence="5" id="KW-0808">Transferase</keyword>
<feature type="transmembrane region" description="Helical" evidence="12">
    <location>
        <begin position="1143"/>
        <end position="1160"/>
    </location>
</feature>
<keyword evidence="13" id="KW-0732">Signal</keyword>
<keyword evidence="8 12" id="KW-0472">Membrane</keyword>
<reference evidence="15" key="2">
    <citation type="journal article" date="2021" name="PeerJ">
        <title>Extensive microbial diversity within the chicken gut microbiome revealed by metagenomics and culture.</title>
        <authorList>
            <person name="Gilroy R."/>
            <person name="Ravi A."/>
            <person name="Getino M."/>
            <person name="Pursley I."/>
            <person name="Horton D.L."/>
            <person name="Alikhan N.F."/>
            <person name="Baker D."/>
            <person name="Gharbi K."/>
            <person name="Hall N."/>
            <person name="Watson M."/>
            <person name="Adriaenssens E.M."/>
            <person name="Foster-Nyarko E."/>
            <person name="Jarju S."/>
            <person name="Secka A."/>
            <person name="Antonio M."/>
            <person name="Oren A."/>
            <person name="Chaudhuri R.R."/>
            <person name="La Ragione R."/>
            <person name="Hildebrand F."/>
            <person name="Pallen M.J."/>
        </authorList>
    </citation>
    <scope>NUCLEOTIDE SEQUENCE</scope>
    <source>
        <strain evidence="15">ChiHile30-977</strain>
    </source>
</reference>
<protein>
    <recommendedName>
        <fullName evidence="10">Polyprenol-phosphate-mannose--protein mannosyltransferase</fullName>
    </recommendedName>
    <alternativeName>
        <fullName evidence="11">Protein O-mannosyltransferase</fullName>
    </alternativeName>
</protein>
<feature type="transmembrane region" description="Helical" evidence="12">
    <location>
        <begin position="295"/>
        <end position="313"/>
    </location>
</feature>
<feature type="transmembrane region" description="Helical" evidence="12">
    <location>
        <begin position="508"/>
        <end position="531"/>
    </location>
</feature>
<name>A0A9D0YXT7_9FIRM</name>
<dbReference type="Gene3D" id="2.60.120.260">
    <property type="entry name" value="Galactose-binding domain-like"/>
    <property type="match status" value="2"/>
</dbReference>
<feature type="transmembrane region" description="Helical" evidence="12">
    <location>
        <begin position="1227"/>
        <end position="1247"/>
    </location>
</feature>